<feature type="transmembrane region" description="Helical" evidence="1">
    <location>
        <begin position="33"/>
        <end position="54"/>
    </location>
</feature>
<sequence>MPYMAINLGGVTLGVAIVLAFVMRWIMKEKRRLAALVPFVLSLLYGMLAALAALGSWSVLGATTWVALWAGNVAGYTGLVWGIGGTAPDVTRAQQIALTPGGYAIVALFTVALFALLWWGPQQHKGKLLFGALAGILVALSGTVAGIAAVPLGSGVNMAGAAFTGMFG</sequence>
<evidence type="ECO:0000256" key="1">
    <source>
        <dbReference type="SAM" id="Phobius"/>
    </source>
</evidence>
<evidence type="ECO:0000313" key="2">
    <source>
        <dbReference type="EMBL" id="KUH38399.1"/>
    </source>
</evidence>
<feature type="transmembrane region" description="Helical" evidence="1">
    <location>
        <begin position="66"/>
        <end position="84"/>
    </location>
</feature>
<dbReference type="EMBL" id="LNSV01000027">
    <property type="protein sequence ID" value="KUH38399.1"/>
    <property type="molecule type" value="Genomic_DNA"/>
</dbReference>
<organism evidence="2 3">
    <name type="scientific">Streptomyces kanasensis</name>
    <dbReference type="NCBI Taxonomy" id="936756"/>
    <lineage>
        <taxon>Bacteria</taxon>
        <taxon>Bacillati</taxon>
        <taxon>Actinomycetota</taxon>
        <taxon>Actinomycetes</taxon>
        <taxon>Kitasatosporales</taxon>
        <taxon>Streptomycetaceae</taxon>
        <taxon>Streptomyces</taxon>
    </lineage>
</organism>
<gene>
    <name evidence="2" type="ORF">ATE80_13095</name>
</gene>
<dbReference type="STRING" id="936756.ATE80_13095"/>
<keyword evidence="1" id="KW-0812">Transmembrane</keyword>
<feature type="transmembrane region" description="Helical" evidence="1">
    <location>
        <begin position="130"/>
        <end position="150"/>
    </location>
</feature>
<feature type="transmembrane region" description="Helical" evidence="1">
    <location>
        <begin position="96"/>
        <end position="118"/>
    </location>
</feature>
<keyword evidence="3" id="KW-1185">Reference proteome</keyword>
<keyword evidence="1" id="KW-0472">Membrane</keyword>
<protein>
    <submittedName>
        <fullName evidence="2">Uncharacterized protein</fullName>
    </submittedName>
</protein>
<accession>A0A100Y659</accession>
<feature type="transmembrane region" description="Helical" evidence="1">
    <location>
        <begin position="6"/>
        <end position="26"/>
    </location>
</feature>
<name>A0A100Y659_9ACTN</name>
<proteinExistence type="predicted"/>
<keyword evidence="1" id="KW-1133">Transmembrane helix</keyword>
<comment type="caution">
    <text evidence="2">The sequence shown here is derived from an EMBL/GenBank/DDBJ whole genome shotgun (WGS) entry which is preliminary data.</text>
</comment>
<reference evidence="2 3" key="1">
    <citation type="submission" date="2015-11" db="EMBL/GenBank/DDBJ databases">
        <title>Genome-wide analysis reveals the secondary metabolome in Streptomyces kanasensis ZX01.</title>
        <authorList>
            <person name="Zhang G."/>
            <person name="Han L."/>
            <person name="Feng J."/>
            <person name="Zhang X."/>
        </authorList>
    </citation>
    <scope>NUCLEOTIDE SEQUENCE [LARGE SCALE GENOMIC DNA]</scope>
    <source>
        <strain evidence="2 3">ZX01</strain>
    </source>
</reference>
<dbReference type="AlphaFoldDB" id="A0A100Y659"/>
<evidence type="ECO:0000313" key="3">
    <source>
        <dbReference type="Proteomes" id="UP000054011"/>
    </source>
</evidence>
<dbReference type="Proteomes" id="UP000054011">
    <property type="component" value="Unassembled WGS sequence"/>
</dbReference>